<dbReference type="STRING" id="6526.A0A2C9JWT6"/>
<dbReference type="AlphaFoldDB" id="A0A2C9JWT6"/>
<comment type="catalytic activity">
    <reaction evidence="7">
        <text>an adenosine in mRNA + S-adenosyl-L-methionine = an N(1)-methyladenosine in mRNA + S-adenosyl-L-homocysteine + H(+)</text>
        <dbReference type="Rhea" id="RHEA:55392"/>
        <dbReference type="Rhea" id="RHEA-COMP:12414"/>
        <dbReference type="Rhea" id="RHEA-COMP:12415"/>
        <dbReference type="ChEBI" id="CHEBI:15378"/>
        <dbReference type="ChEBI" id="CHEBI:57856"/>
        <dbReference type="ChEBI" id="CHEBI:59789"/>
        <dbReference type="ChEBI" id="CHEBI:74411"/>
        <dbReference type="ChEBI" id="CHEBI:74491"/>
    </reaction>
</comment>
<dbReference type="GO" id="GO:0031515">
    <property type="term" value="C:tRNA (m1A) methyltransferase complex"/>
    <property type="evidence" value="ECO:0007669"/>
    <property type="project" value="UniProtKB-UniRule"/>
</dbReference>
<gene>
    <name evidence="11" type="primary">106071159</name>
</gene>
<evidence type="ECO:0000256" key="4">
    <source>
        <dbReference type="ARBA" id="ARBA00022691"/>
    </source>
</evidence>
<evidence type="ECO:0000313" key="11">
    <source>
        <dbReference type="EnsemblMetazoa" id="BGLB009280-PB"/>
    </source>
</evidence>
<dbReference type="KEGG" id="bgt:106071159"/>
<dbReference type="FunFam" id="3.40.50.150:FF:000247">
    <property type="entry name" value="tRNA (adenine(58)-N(1))-methyltransferase catalytic subunit TRM61"/>
    <property type="match status" value="1"/>
</dbReference>
<feature type="binding site" evidence="9">
    <location>
        <position position="133"/>
    </location>
    <ligand>
        <name>S-adenosyl-L-methionine</name>
        <dbReference type="ChEBI" id="CHEBI:59789"/>
    </ligand>
</feature>
<accession>A0A2C9JWT6</accession>
<evidence type="ECO:0000256" key="3">
    <source>
        <dbReference type="ARBA" id="ARBA00022679"/>
    </source>
</evidence>
<name>A0A2C9JWT6_BIOGL</name>
<dbReference type="VEuPathDB" id="VectorBase:BGLAX_048038"/>
<dbReference type="SUPFAM" id="SSF53335">
    <property type="entry name" value="S-adenosyl-L-methionine-dependent methyltransferases"/>
    <property type="match status" value="1"/>
</dbReference>
<dbReference type="EC" id="2.1.1.220" evidence="8"/>
<evidence type="ECO:0000256" key="8">
    <source>
        <dbReference type="PIRNR" id="PIRNR017269"/>
    </source>
</evidence>
<comment type="subcellular location">
    <subcellularLocation>
        <location evidence="1 8">Nucleus</location>
    </subcellularLocation>
</comment>
<comment type="similarity">
    <text evidence="8">Belongs to the class I-like SAM-binding methyltransferase superfamily. TRM61 family.</text>
</comment>
<dbReference type="InterPro" id="IPR049470">
    <property type="entry name" value="TRM61_C"/>
</dbReference>
<dbReference type="RefSeq" id="XP_013086654.2">
    <property type="nucleotide sequence ID" value="XM_013231200.2"/>
</dbReference>
<dbReference type="GO" id="GO:0030488">
    <property type="term" value="P:tRNA methylation"/>
    <property type="evidence" value="ECO:0007669"/>
    <property type="project" value="InterPro"/>
</dbReference>
<feature type="binding site" evidence="9">
    <location>
        <position position="179"/>
    </location>
    <ligand>
        <name>S-adenosyl-L-methionine</name>
        <dbReference type="ChEBI" id="CHEBI:59789"/>
    </ligand>
</feature>
<evidence type="ECO:0000256" key="2">
    <source>
        <dbReference type="ARBA" id="ARBA00022603"/>
    </source>
</evidence>
<dbReference type="Proteomes" id="UP000076420">
    <property type="component" value="Unassembled WGS sequence"/>
</dbReference>
<reference evidence="11" key="1">
    <citation type="submission" date="2020-05" db="UniProtKB">
        <authorList>
            <consortium name="EnsemblMetazoa"/>
        </authorList>
    </citation>
    <scope>IDENTIFICATION</scope>
    <source>
        <strain evidence="11">BB02</strain>
    </source>
</reference>
<sequence>MSFKEYKSTVEYGDTVLLYIGYNNILPLIVKKGQTHQTKFGALPHDTLIGKQYGSKIHCPKGWIIILHPTPEFWTMCLPHRTQILYSTDISMIVFQLDLKPGSTVAEAGTGSGSLSHAIIRTILPKGHLYTFEFHKERYMKASEEFIQHQIGDYVTVTHRDVCGEGFQLTNLVDAVFLDLPRPWECIQSAKEAMKKEGGRLCSFSPCIEQVQKTCEELTKLGFTDITTMECLVRNINVQNATLQNITLEEQTAPSFTGDANAETDEFKSKKLKTENADVKTSKKSTDNYCFPAAVPALTMPGHTGFLTFASIYMH</sequence>
<feature type="domain" description="tRNA (adenine(58)-N(1))-methyltransferase catalytic subunit TRM61 C-terminal" evidence="10">
    <location>
        <begin position="62"/>
        <end position="311"/>
    </location>
</feature>
<dbReference type="PANTHER" id="PTHR12133:SF2">
    <property type="entry name" value="TRNA (ADENINE(58)-N(1))-METHYLTRANSFERASE CATALYTIC SUBUNIT TRMT61A"/>
    <property type="match status" value="1"/>
</dbReference>
<feature type="binding site" evidence="9">
    <location>
        <begin position="112"/>
        <end position="115"/>
    </location>
    <ligand>
        <name>S-adenosyl-L-methionine</name>
        <dbReference type="ChEBI" id="CHEBI:59789"/>
    </ligand>
</feature>
<feature type="binding site" evidence="9">
    <location>
        <position position="161"/>
    </location>
    <ligand>
        <name>S-adenosyl-L-methionine</name>
        <dbReference type="ChEBI" id="CHEBI:59789"/>
    </ligand>
</feature>
<keyword evidence="3 8" id="KW-0808">Transferase</keyword>
<dbReference type="GO" id="GO:0160107">
    <property type="term" value="F:tRNA (adenine(58)-N1)-methyltransferase activity"/>
    <property type="evidence" value="ECO:0007669"/>
    <property type="project" value="UniProtKB-EC"/>
</dbReference>
<comment type="catalytic activity">
    <reaction evidence="8">
        <text>adenosine(58) in tRNA + S-adenosyl-L-methionine = N(1)-methyladenosine(58) in tRNA + S-adenosyl-L-homocysteine + H(+)</text>
        <dbReference type="Rhea" id="RHEA:43152"/>
        <dbReference type="Rhea" id="RHEA-COMP:10365"/>
        <dbReference type="Rhea" id="RHEA-COMP:10366"/>
        <dbReference type="ChEBI" id="CHEBI:15378"/>
        <dbReference type="ChEBI" id="CHEBI:57856"/>
        <dbReference type="ChEBI" id="CHEBI:59789"/>
        <dbReference type="ChEBI" id="CHEBI:74411"/>
        <dbReference type="ChEBI" id="CHEBI:74491"/>
        <dbReference type="EC" id="2.1.1.220"/>
    </reaction>
</comment>
<dbReference type="Gene3D" id="3.10.330.20">
    <property type="match status" value="1"/>
</dbReference>
<keyword evidence="5 8" id="KW-0819">tRNA processing</keyword>
<evidence type="ECO:0000313" key="12">
    <source>
        <dbReference type="Proteomes" id="UP000076420"/>
    </source>
</evidence>
<keyword evidence="6 8" id="KW-0539">Nucleus</keyword>
<dbReference type="Gene3D" id="3.40.50.150">
    <property type="entry name" value="Vaccinia Virus protein VP39"/>
    <property type="match status" value="1"/>
</dbReference>
<evidence type="ECO:0000256" key="7">
    <source>
        <dbReference type="ARBA" id="ARBA00048481"/>
    </source>
</evidence>
<dbReference type="EnsemblMetazoa" id="BGLB009280-RB">
    <property type="protein sequence ID" value="BGLB009280-PB"/>
    <property type="gene ID" value="BGLB009280"/>
</dbReference>
<dbReference type="PROSITE" id="PS51620">
    <property type="entry name" value="SAM_TRM61"/>
    <property type="match status" value="1"/>
</dbReference>
<dbReference type="VEuPathDB" id="VectorBase:BGLB009280"/>
<dbReference type="PIRSF" id="PIRSF017269">
    <property type="entry name" value="GCD14"/>
    <property type="match status" value="1"/>
</dbReference>
<dbReference type="FunFam" id="3.10.330.20:FF:000002">
    <property type="entry name" value="tRNA (adenine(58)-N(1))-methyltransferase catalytic subunit TRMT61A"/>
    <property type="match status" value="1"/>
</dbReference>
<protein>
    <recommendedName>
        <fullName evidence="8">tRNA (adenine(58)-N(1))-methyltransferase catalytic subunit TRMT61A</fullName>
        <ecNumber evidence="8">2.1.1.220</ecNumber>
    </recommendedName>
</protein>
<organism evidence="11 12">
    <name type="scientific">Biomphalaria glabrata</name>
    <name type="common">Bloodfluke planorb</name>
    <name type="synonym">Freshwater snail</name>
    <dbReference type="NCBI Taxonomy" id="6526"/>
    <lineage>
        <taxon>Eukaryota</taxon>
        <taxon>Metazoa</taxon>
        <taxon>Spiralia</taxon>
        <taxon>Lophotrochozoa</taxon>
        <taxon>Mollusca</taxon>
        <taxon>Gastropoda</taxon>
        <taxon>Heterobranchia</taxon>
        <taxon>Euthyneura</taxon>
        <taxon>Panpulmonata</taxon>
        <taxon>Hygrophila</taxon>
        <taxon>Lymnaeoidea</taxon>
        <taxon>Planorbidae</taxon>
        <taxon>Biomphalaria</taxon>
    </lineage>
</organism>
<evidence type="ECO:0000259" key="10">
    <source>
        <dbReference type="Pfam" id="PF08704"/>
    </source>
</evidence>
<evidence type="ECO:0000256" key="5">
    <source>
        <dbReference type="ARBA" id="ARBA00022694"/>
    </source>
</evidence>
<dbReference type="GO" id="GO:0005634">
    <property type="term" value="C:nucleus"/>
    <property type="evidence" value="ECO:0007669"/>
    <property type="project" value="UniProtKB-SubCell"/>
</dbReference>
<proteinExistence type="inferred from homology"/>
<comment type="function">
    <text evidence="8">Catalytic subunit of tRNA (adenine-N(1)-)-methyltransferase, which catalyzes the formation of N(1)-methyladenine at position 58 (m1A58) in initiator methionyl-tRNA.</text>
</comment>
<dbReference type="PANTHER" id="PTHR12133">
    <property type="entry name" value="TRNA (ADENINE(58)-N(1))-METHYLTRANSFERASE"/>
    <property type="match status" value="1"/>
</dbReference>
<dbReference type="Pfam" id="PF08704">
    <property type="entry name" value="GCD14"/>
    <property type="match status" value="1"/>
</dbReference>
<evidence type="ECO:0000256" key="1">
    <source>
        <dbReference type="ARBA" id="ARBA00004123"/>
    </source>
</evidence>
<evidence type="ECO:0000256" key="9">
    <source>
        <dbReference type="PIRSR" id="PIRSR017269-1"/>
    </source>
</evidence>
<keyword evidence="4 8" id="KW-0949">S-adenosyl-L-methionine</keyword>
<dbReference type="InterPro" id="IPR014816">
    <property type="entry name" value="tRNA_MeTrfase_Gcd14"/>
</dbReference>
<dbReference type="OrthoDB" id="1925287at2759"/>
<keyword evidence="2 8" id="KW-0489">Methyltransferase</keyword>
<evidence type="ECO:0000256" key="6">
    <source>
        <dbReference type="ARBA" id="ARBA00023242"/>
    </source>
</evidence>
<dbReference type="InterPro" id="IPR029063">
    <property type="entry name" value="SAM-dependent_MTases_sf"/>
</dbReference>